<feature type="domain" description="Smf/DprA SLOG" evidence="2">
    <location>
        <begin position="80"/>
        <end position="288"/>
    </location>
</feature>
<comment type="similarity">
    <text evidence="1">Belongs to the DprA/Smf family.</text>
</comment>
<dbReference type="RefSeq" id="WP_150887022.1">
    <property type="nucleotide sequence ID" value="NZ_CP032452.1"/>
</dbReference>
<dbReference type="PANTHER" id="PTHR43022">
    <property type="entry name" value="PROTEIN SMF"/>
    <property type="match status" value="1"/>
</dbReference>
<sequence length="362" mass="40369">MNKKDIYLWLLSIGGIGNKTIEKIEDSVDDIEDLIDLPDKEILKIENLNLNIKQNIVKYKSRAYIDSLKEELYKHEVSYIGKNESTYPSKLRHIYNAPSVLFYKGDINQLNKLSLAMVGSRKPTSYGVWCAQSLSEELSNYNINIVSGMAMGIDEHSHKGCIKGSSKTVAVLGSSVENPLPKKNFNLSNKILEDGGLLVSEYNVGHPVAPSNYPARNRIISGLSDGVIVVEATKKSGALITVDFALEQGKNVFAIPGNINSDMSKGCHMIIKDGAKLVDDIEDIINEYNLKKFNKIANNSNSNGLTYVQQSIFDIIKTKGSLHIDRICDYTNMNIQDINCILNMLEIEGKIIEMRNKIYSVK</sequence>
<dbReference type="InterPro" id="IPR057666">
    <property type="entry name" value="DrpA_SLOG"/>
</dbReference>
<dbReference type="Pfam" id="PF02481">
    <property type="entry name" value="DNA_processg_A"/>
    <property type="match status" value="1"/>
</dbReference>
<dbReference type="SUPFAM" id="SSF102405">
    <property type="entry name" value="MCP/YpsA-like"/>
    <property type="match status" value="1"/>
</dbReference>
<protein>
    <submittedName>
        <fullName evidence="3">DNA-protecting protein DprA</fullName>
    </submittedName>
</protein>
<dbReference type="Proteomes" id="UP000326961">
    <property type="component" value="Chromosome"/>
</dbReference>
<dbReference type="AlphaFoldDB" id="A0A5P3XI63"/>
<dbReference type="NCBIfam" id="TIGR00732">
    <property type="entry name" value="dprA"/>
    <property type="match status" value="1"/>
</dbReference>
<dbReference type="InterPro" id="IPR010994">
    <property type="entry name" value="RuvA_2-like"/>
</dbReference>
<accession>A0A5P3XI63</accession>
<name>A0A5P3XI63_PARBF</name>
<dbReference type="GO" id="GO:0009294">
    <property type="term" value="P:DNA-mediated transformation"/>
    <property type="evidence" value="ECO:0007669"/>
    <property type="project" value="InterPro"/>
</dbReference>
<dbReference type="EMBL" id="CP032452">
    <property type="protein sequence ID" value="QEZ70048.1"/>
    <property type="molecule type" value="Genomic_DNA"/>
</dbReference>
<evidence type="ECO:0000313" key="3">
    <source>
        <dbReference type="EMBL" id="QEZ70048.1"/>
    </source>
</evidence>
<dbReference type="Gene3D" id="3.40.50.450">
    <property type="match status" value="1"/>
</dbReference>
<evidence type="ECO:0000256" key="1">
    <source>
        <dbReference type="ARBA" id="ARBA00006525"/>
    </source>
</evidence>
<evidence type="ECO:0000259" key="2">
    <source>
        <dbReference type="Pfam" id="PF02481"/>
    </source>
</evidence>
<dbReference type="SUPFAM" id="SSF47781">
    <property type="entry name" value="RuvA domain 2-like"/>
    <property type="match status" value="1"/>
</dbReference>
<organism evidence="3 4">
    <name type="scientific">Paraclostridium bifermentans</name>
    <name type="common">Clostridium bifermentans</name>
    <dbReference type="NCBI Taxonomy" id="1490"/>
    <lineage>
        <taxon>Bacteria</taxon>
        <taxon>Bacillati</taxon>
        <taxon>Bacillota</taxon>
        <taxon>Clostridia</taxon>
        <taxon>Peptostreptococcales</taxon>
        <taxon>Peptostreptococcaceae</taxon>
        <taxon>Paraclostridium</taxon>
    </lineage>
</organism>
<gene>
    <name evidence="3" type="primary">dprA</name>
    <name evidence="3" type="ORF">D4A35_14550</name>
</gene>
<dbReference type="InterPro" id="IPR003488">
    <property type="entry name" value="DprA"/>
</dbReference>
<proteinExistence type="inferred from homology"/>
<evidence type="ECO:0000313" key="4">
    <source>
        <dbReference type="Proteomes" id="UP000326961"/>
    </source>
</evidence>
<dbReference type="PANTHER" id="PTHR43022:SF1">
    <property type="entry name" value="PROTEIN SMF"/>
    <property type="match status" value="1"/>
</dbReference>
<reference evidence="3 4" key="1">
    <citation type="submission" date="2018-09" db="EMBL/GenBank/DDBJ databases">
        <title>A clostridial neurotoxin that targets Anopheles mosquitoes.</title>
        <authorList>
            <person name="Contreras E."/>
            <person name="Masuyer G."/>
            <person name="Qureshi N."/>
            <person name="Chawla S."/>
            <person name="Lim H.L."/>
            <person name="Chen J."/>
            <person name="Stenmark P."/>
            <person name="Gill S."/>
        </authorList>
    </citation>
    <scope>NUCLEOTIDE SEQUENCE [LARGE SCALE GENOMIC DNA]</scope>
    <source>
        <strain evidence="3 4">Cbm</strain>
    </source>
</reference>